<keyword evidence="1" id="KW-0472">Membrane</keyword>
<name>A0A7S0AB00_9DINO</name>
<gene>
    <name evidence="2" type="ORF">PBAH0796_LOCUS13623</name>
</gene>
<accession>A0A7S0AB00</accession>
<evidence type="ECO:0000313" key="2">
    <source>
        <dbReference type="EMBL" id="CAD8358256.1"/>
    </source>
</evidence>
<dbReference type="EMBL" id="HBEG01022419">
    <property type="protein sequence ID" value="CAD8358256.1"/>
    <property type="molecule type" value="Transcribed_RNA"/>
</dbReference>
<dbReference type="AlphaFoldDB" id="A0A7S0AB00"/>
<keyword evidence="1" id="KW-0812">Transmembrane</keyword>
<feature type="transmembrane region" description="Helical" evidence="1">
    <location>
        <begin position="103"/>
        <end position="125"/>
    </location>
</feature>
<protein>
    <submittedName>
        <fullName evidence="2">Uncharacterized protein</fullName>
    </submittedName>
</protein>
<feature type="transmembrane region" description="Helical" evidence="1">
    <location>
        <begin position="66"/>
        <end position="96"/>
    </location>
</feature>
<evidence type="ECO:0000256" key="1">
    <source>
        <dbReference type="SAM" id="Phobius"/>
    </source>
</evidence>
<sequence length="144" mass="15945">MAPALWVQAAHTQVVPRGSVRGIRWTAIGVMGRVLTYGQKLVSLGMLYQMALDFILEPAPTLHAAFVAMAVFTFFMTHWTFISMIINVVFVAGFFLRSMHPHLGFCGPALILAILALCVLGLQLLQCCCEDDEEEEKGDEKKSK</sequence>
<proteinExistence type="predicted"/>
<keyword evidence="1" id="KW-1133">Transmembrane helix</keyword>
<reference evidence="2" key="1">
    <citation type="submission" date="2021-01" db="EMBL/GenBank/DDBJ databases">
        <authorList>
            <person name="Corre E."/>
            <person name="Pelletier E."/>
            <person name="Niang G."/>
            <person name="Scheremetjew M."/>
            <person name="Finn R."/>
            <person name="Kale V."/>
            <person name="Holt S."/>
            <person name="Cochrane G."/>
            <person name="Meng A."/>
            <person name="Brown T."/>
            <person name="Cohen L."/>
        </authorList>
    </citation>
    <scope>NUCLEOTIDE SEQUENCE</scope>
    <source>
        <strain evidence="2">Pbaha01</strain>
    </source>
</reference>
<organism evidence="2">
    <name type="scientific">Pyrodinium bahamense</name>
    <dbReference type="NCBI Taxonomy" id="73915"/>
    <lineage>
        <taxon>Eukaryota</taxon>
        <taxon>Sar</taxon>
        <taxon>Alveolata</taxon>
        <taxon>Dinophyceae</taxon>
        <taxon>Gonyaulacales</taxon>
        <taxon>Pyrocystaceae</taxon>
        <taxon>Pyrodinium</taxon>
    </lineage>
</organism>